<evidence type="ECO:0000313" key="1">
    <source>
        <dbReference type="EMBL" id="TNN53829.1"/>
    </source>
</evidence>
<organism evidence="1 2">
    <name type="scientific">Liparis tanakae</name>
    <name type="common">Tanaka's snailfish</name>
    <dbReference type="NCBI Taxonomy" id="230148"/>
    <lineage>
        <taxon>Eukaryota</taxon>
        <taxon>Metazoa</taxon>
        <taxon>Chordata</taxon>
        <taxon>Craniata</taxon>
        <taxon>Vertebrata</taxon>
        <taxon>Euteleostomi</taxon>
        <taxon>Actinopterygii</taxon>
        <taxon>Neopterygii</taxon>
        <taxon>Teleostei</taxon>
        <taxon>Neoteleostei</taxon>
        <taxon>Acanthomorphata</taxon>
        <taxon>Eupercaria</taxon>
        <taxon>Perciformes</taxon>
        <taxon>Cottioidei</taxon>
        <taxon>Cottales</taxon>
        <taxon>Liparidae</taxon>
        <taxon>Liparis</taxon>
    </lineage>
</organism>
<keyword evidence="2" id="KW-1185">Reference proteome</keyword>
<proteinExistence type="predicted"/>
<protein>
    <submittedName>
        <fullName evidence="1">Uncharacterized protein</fullName>
    </submittedName>
</protein>
<reference evidence="1 2" key="1">
    <citation type="submission" date="2019-03" db="EMBL/GenBank/DDBJ databases">
        <title>First draft genome of Liparis tanakae, snailfish: a comprehensive survey of snailfish specific genes.</title>
        <authorList>
            <person name="Kim W."/>
            <person name="Song I."/>
            <person name="Jeong J.-H."/>
            <person name="Kim D."/>
            <person name="Kim S."/>
            <person name="Ryu S."/>
            <person name="Song J.Y."/>
            <person name="Lee S.K."/>
        </authorList>
    </citation>
    <scope>NUCLEOTIDE SEQUENCE [LARGE SCALE GENOMIC DNA]</scope>
    <source>
        <tissue evidence="1">Muscle</tissue>
    </source>
</reference>
<name>A0A4Z2GKK0_9TELE</name>
<dbReference type="Proteomes" id="UP000314294">
    <property type="component" value="Unassembled WGS sequence"/>
</dbReference>
<gene>
    <name evidence="1" type="ORF">EYF80_035974</name>
</gene>
<accession>A0A4Z2GKK0</accession>
<sequence>MAEVVGNMLALPSYALISKSGGLAFSTSPCLWFVHIPSQPSGMRRSLALSKQSIRNGDAAEKLLAVRVGRQQVDRDL</sequence>
<evidence type="ECO:0000313" key="2">
    <source>
        <dbReference type="Proteomes" id="UP000314294"/>
    </source>
</evidence>
<dbReference type="AlphaFoldDB" id="A0A4Z2GKK0"/>
<dbReference type="EMBL" id="SRLO01000504">
    <property type="protein sequence ID" value="TNN53829.1"/>
    <property type="molecule type" value="Genomic_DNA"/>
</dbReference>
<comment type="caution">
    <text evidence="1">The sequence shown here is derived from an EMBL/GenBank/DDBJ whole genome shotgun (WGS) entry which is preliminary data.</text>
</comment>